<keyword evidence="3" id="KW-1185">Reference proteome</keyword>
<dbReference type="Proteomes" id="UP000030700">
    <property type="component" value="Unassembled WGS sequence"/>
</dbReference>
<gene>
    <name evidence="2" type="ORF">U14_04781</name>
</gene>
<feature type="transmembrane region" description="Helical" evidence="1">
    <location>
        <begin position="97"/>
        <end position="114"/>
    </location>
</feature>
<dbReference type="HOGENOM" id="CLU_146581_0_0_0"/>
<feature type="transmembrane region" description="Helical" evidence="1">
    <location>
        <begin position="65"/>
        <end position="85"/>
    </location>
</feature>
<dbReference type="STRING" id="1499966.U14_04781"/>
<evidence type="ECO:0000313" key="3">
    <source>
        <dbReference type="Proteomes" id="UP000030700"/>
    </source>
</evidence>
<keyword evidence="1" id="KW-0472">Membrane</keyword>
<organism evidence="2">
    <name type="scientific">Candidatus Moduliflexus flocculans</name>
    <dbReference type="NCBI Taxonomy" id="1499966"/>
    <lineage>
        <taxon>Bacteria</taxon>
        <taxon>Candidatus Moduliflexota</taxon>
        <taxon>Candidatus Moduliflexia</taxon>
        <taxon>Candidatus Moduliflexales</taxon>
        <taxon>Candidatus Moduliflexaceae</taxon>
    </lineage>
</organism>
<evidence type="ECO:0000256" key="1">
    <source>
        <dbReference type="SAM" id="Phobius"/>
    </source>
</evidence>
<feature type="transmembrane region" description="Helical" evidence="1">
    <location>
        <begin position="121"/>
        <end position="139"/>
    </location>
</feature>
<proteinExistence type="predicted"/>
<dbReference type="AlphaFoldDB" id="A0A0S6W538"/>
<protein>
    <submittedName>
        <fullName evidence="2">Putative transmembrane protein</fullName>
    </submittedName>
</protein>
<sequence>MGILLGGIIPAVLLGLFGVLQKISAKAGIGTGYYLLILGVTITILGGVFALIMPDRRLSFASAGWTVLTACAWTVATGLIAIALSKYHADIAKLVPLYNMNTLVTAGLGLLIFVEWQNINLPKFGLGALLIIIGGMLVVKA</sequence>
<name>A0A0S6W538_9BACT</name>
<feature type="transmembrane region" description="Helical" evidence="1">
    <location>
        <begin position="31"/>
        <end position="53"/>
    </location>
</feature>
<reference evidence="2" key="1">
    <citation type="journal article" date="2015" name="PeerJ">
        <title>First genomic representation of candidate bacterial phylum KSB3 points to enhanced environmental sensing as a trigger of wastewater bulking.</title>
        <authorList>
            <person name="Sekiguchi Y."/>
            <person name="Ohashi A."/>
            <person name="Parks D.H."/>
            <person name="Yamauchi T."/>
            <person name="Tyson G.W."/>
            <person name="Hugenholtz P."/>
        </authorList>
    </citation>
    <scope>NUCLEOTIDE SEQUENCE [LARGE SCALE GENOMIC DNA]</scope>
</reference>
<dbReference type="EMBL" id="DF820459">
    <property type="protein sequence ID" value="GAK53516.1"/>
    <property type="molecule type" value="Genomic_DNA"/>
</dbReference>
<accession>A0A0S6W538</accession>
<keyword evidence="1 2" id="KW-0812">Transmembrane</keyword>
<keyword evidence="1" id="KW-1133">Transmembrane helix</keyword>
<evidence type="ECO:0000313" key="2">
    <source>
        <dbReference type="EMBL" id="GAK53516.1"/>
    </source>
</evidence>